<name>W6K2I8_9MICO</name>
<organism evidence="1 2">
    <name type="scientific">Nostocoides australiense Ben110</name>
    <dbReference type="NCBI Taxonomy" id="1193182"/>
    <lineage>
        <taxon>Bacteria</taxon>
        <taxon>Bacillati</taxon>
        <taxon>Actinomycetota</taxon>
        <taxon>Actinomycetes</taxon>
        <taxon>Micrococcales</taxon>
        <taxon>Intrasporangiaceae</taxon>
        <taxon>Nostocoides</taxon>
    </lineage>
</organism>
<proteinExistence type="predicted"/>
<protein>
    <submittedName>
        <fullName evidence="1">Methyltransferase type 11</fullName>
    </submittedName>
</protein>
<dbReference type="EMBL" id="CAJA01000523">
    <property type="protein sequence ID" value="CCH75772.1"/>
    <property type="molecule type" value="Genomic_DNA"/>
</dbReference>
<dbReference type="STRING" id="1193182.BN11_940007"/>
<dbReference type="GO" id="GO:0008168">
    <property type="term" value="F:methyltransferase activity"/>
    <property type="evidence" value="ECO:0007669"/>
    <property type="project" value="UniProtKB-KW"/>
</dbReference>
<dbReference type="Proteomes" id="UP000035763">
    <property type="component" value="Unassembled WGS sequence"/>
</dbReference>
<accession>W6K2I8</accession>
<evidence type="ECO:0000313" key="2">
    <source>
        <dbReference type="Proteomes" id="UP000035763"/>
    </source>
</evidence>
<dbReference type="AlphaFoldDB" id="W6K2I8"/>
<keyword evidence="1" id="KW-0489">Methyltransferase</keyword>
<evidence type="ECO:0000313" key="1">
    <source>
        <dbReference type="EMBL" id="CCH75772.1"/>
    </source>
</evidence>
<gene>
    <name evidence="1" type="ORF">BN11_940007</name>
</gene>
<reference evidence="1 2" key="1">
    <citation type="journal article" date="2013" name="ISME J.">
        <title>A metabolic model for members of the genus Tetrasphaera involved in enhanced biological phosphorus removal.</title>
        <authorList>
            <person name="Kristiansen R."/>
            <person name="Nguyen H.T.T."/>
            <person name="Saunders A.M."/>
            <person name="Nielsen J.L."/>
            <person name="Wimmer R."/>
            <person name="Le V.Q."/>
            <person name="McIlroy S.J."/>
            <person name="Petrovski S."/>
            <person name="Seviour R.J."/>
            <person name="Calteau A."/>
            <person name="Nielsen K.L."/>
            <person name="Nielsen P.H."/>
        </authorList>
    </citation>
    <scope>NUCLEOTIDE SEQUENCE [LARGE SCALE GENOMIC DNA]</scope>
    <source>
        <strain evidence="1 2">Ben110</strain>
    </source>
</reference>
<keyword evidence="1" id="KW-0808">Transferase</keyword>
<sequence length="43" mass="4836">MPLRDYDRACAAADLAYEARYADWSAARFVAGGCFAVSVHRRR</sequence>
<comment type="caution">
    <text evidence="1">The sequence shown here is derived from an EMBL/GenBank/DDBJ whole genome shotgun (WGS) entry which is preliminary data.</text>
</comment>
<keyword evidence="2" id="KW-1185">Reference proteome</keyword>
<dbReference type="GO" id="GO:0032259">
    <property type="term" value="P:methylation"/>
    <property type="evidence" value="ECO:0007669"/>
    <property type="project" value="UniProtKB-KW"/>
</dbReference>